<accession>M5PVF0</accession>
<dbReference type="Proteomes" id="UP000011922">
    <property type="component" value="Unassembled WGS sequence"/>
</dbReference>
<sequence length="155" mass="18174">MFTISEARETILTFQELLDSTPREACHVRVSSDAWTLAEIVGHLIDSASNNHQRFTRLSFGDLDSFPGYDAEPWVAQQKYDNLDFEILSHLWSCYNMLLLHLADMTSNDVKRNTWRTPNGPQTLEFLIEDYYKHLRLHILHYQERLAEVRAYLGQ</sequence>
<gene>
    <name evidence="2" type="ORF">PCS_01364</name>
</gene>
<proteinExistence type="predicted"/>
<dbReference type="Gene3D" id="1.20.120.450">
    <property type="entry name" value="dinb family like domain"/>
    <property type="match status" value="1"/>
</dbReference>
<organism evidence="2 3">
    <name type="scientific">Desulfocurvibacter africanus PCS</name>
    <dbReference type="NCBI Taxonomy" id="1262666"/>
    <lineage>
        <taxon>Bacteria</taxon>
        <taxon>Pseudomonadati</taxon>
        <taxon>Thermodesulfobacteriota</taxon>
        <taxon>Desulfovibrionia</taxon>
        <taxon>Desulfovibrionales</taxon>
        <taxon>Desulfovibrionaceae</taxon>
        <taxon>Desulfocurvibacter</taxon>
    </lineage>
</organism>
<evidence type="ECO:0000313" key="3">
    <source>
        <dbReference type="Proteomes" id="UP000011922"/>
    </source>
</evidence>
<dbReference type="OrthoDB" id="9793216at2"/>
<dbReference type="AlphaFoldDB" id="M5PVF0"/>
<protein>
    <submittedName>
        <fullName evidence="2">DinB superfamily</fullName>
    </submittedName>
</protein>
<evidence type="ECO:0000313" key="2">
    <source>
        <dbReference type="EMBL" id="EMG37965.1"/>
    </source>
</evidence>
<comment type="caution">
    <text evidence="2">The sequence shown here is derived from an EMBL/GenBank/DDBJ whole genome shotgun (WGS) entry which is preliminary data.</text>
</comment>
<reference evidence="2 3" key="1">
    <citation type="journal article" date="2013" name="Genome Announc.">
        <title>Draft Genome Sequence for Desulfovibrio africanus Strain PCS.</title>
        <authorList>
            <person name="Brown S.D."/>
            <person name="Utturkar S.M."/>
            <person name="Arkin A.P."/>
            <person name="Deutschbauer A.M."/>
            <person name="Elias D.A."/>
            <person name="Hazen T.C."/>
            <person name="Chakraborty R."/>
        </authorList>
    </citation>
    <scope>NUCLEOTIDE SEQUENCE [LARGE SCALE GENOMIC DNA]</scope>
    <source>
        <strain evidence="2 3">PCS</strain>
    </source>
</reference>
<dbReference type="SUPFAM" id="SSF109854">
    <property type="entry name" value="DinB/YfiT-like putative metalloenzymes"/>
    <property type="match status" value="1"/>
</dbReference>
<dbReference type="InterPro" id="IPR034660">
    <property type="entry name" value="DinB/YfiT-like"/>
</dbReference>
<dbReference type="RefSeq" id="WP_005985394.1">
    <property type="nucleotide sequence ID" value="NZ_AOSV01000012.1"/>
</dbReference>
<dbReference type="Pfam" id="PF12867">
    <property type="entry name" value="DinB_2"/>
    <property type="match status" value="1"/>
</dbReference>
<dbReference type="EMBL" id="AOSV01000012">
    <property type="protein sequence ID" value="EMG37965.1"/>
    <property type="molecule type" value="Genomic_DNA"/>
</dbReference>
<dbReference type="InterPro" id="IPR024775">
    <property type="entry name" value="DinB-like"/>
</dbReference>
<feature type="domain" description="DinB-like" evidence="1">
    <location>
        <begin position="13"/>
        <end position="139"/>
    </location>
</feature>
<name>M5PVF0_DESAF</name>
<evidence type="ECO:0000259" key="1">
    <source>
        <dbReference type="Pfam" id="PF12867"/>
    </source>
</evidence>